<evidence type="ECO:0000313" key="3">
    <source>
        <dbReference type="Proteomes" id="UP000299102"/>
    </source>
</evidence>
<organism evidence="2 3">
    <name type="scientific">Eumeta variegata</name>
    <name type="common">Bagworm moth</name>
    <name type="synonym">Eumeta japonica</name>
    <dbReference type="NCBI Taxonomy" id="151549"/>
    <lineage>
        <taxon>Eukaryota</taxon>
        <taxon>Metazoa</taxon>
        <taxon>Ecdysozoa</taxon>
        <taxon>Arthropoda</taxon>
        <taxon>Hexapoda</taxon>
        <taxon>Insecta</taxon>
        <taxon>Pterygota</taxon>
        <taxon>Neoptera</taxon>
        <taxon>Endopterygota</taxon>
        <taxon>Lepidoptera</taxon>
        <taxon>Glossata</taxon>
        <taxon>Ditrysia</taxon>
        <taxon>Tineoidea</taxon>
        <taxon>Psychidae</taxon>
        <taxon>Oiketicinae</taxon>
        <taxon>Eumeta</taxon>
    </lineage>
</organism>
<accession>A0A4C1YHM1</accession>
<name>A0A4C1YHM1_EUMVA</name>
<keyword evidence="3" id="KW-1185">Reference proteome</keyword>
<dbReference type="Proteomes" id="UP000299102">
    <property type="component" value="Unassembled WGS sequence"/>
</dbReference>
<feature type="compositionally biased region" description="Basic residues" evidence="1">
    <location>
        <begin position="88"/>
        <end position="98"/>
    </location>
</feature>
<gene>
    <name evidence="2" type="ORF">EVAR_103153_1</name>
</gene>
<dbReference type="EMBL" id="BGZK01001192">
    <property type="protein sequence ID" value="GBP73927.1"/>
    <property type="molecule type" value="Genomic_DNA"/>
</dbReference>
<dbReference type="AlphaFoldDB" id="A0A4C1YHM1"/>
<protein>
    <submittedName>
        <fullName evidence="2">Uncharacterized protein</fullName>
    </submittedName>
</protein>
<feature type="region of interest" description="Disordered" evidence="1">
    <location>
        <begin position="80"/>
        <end position="121"/>
    </location>
</feature>
<feature type="compositionally biased region" description="Low complexity" evidence="1">
    <location>
        <begin position="110"/>
        <end position="121"/>
    </location>
</feature>
<sequence length="121" mass="13049">MVVIQLCLSPRYIERPAESKGTGPISSVAPVGNCEGRCVYPPPPPLSTHFLFYLVAIPPRPFARRRGGAAAAEYSVLQTEYQHADSHRGRRRESARRRAAGDCGPRIDSAWGAPGAATPPP</sequence>
<evidence type="ECO:0000256" key="1">
    <source>
        <dbReference type="SAM" id="MobiDB-lite"/>
    </source>
</evidence>
<proteinExistence type="predicted"/>
<evidence type="ECO:0000313" key="2">
    <source>
        <dbReference type="EMBL" id="GBP73927.1"/>
    </source>
</evidence>
<reference evidence="2 3" key="1">
    <citation type="journal article" date="2019" name="Commun. Biol.">
        <title>The bagworm genome reveals a unique fibroin gene that provides high tensile strength.</title>
        <authorList>
            <person name="Kono N."/>
            <person name="Nakamura H."/>
            <person name="Ohtoshi R."/>
            <person name="Tomita M."/>
            <person name="Numata K."/>
            <person name="Arakawa K."/>
        </authorList>
    </citation>
    <scope>NUCLEOTIDE SEQUENCE [LARGE SCALE GENOMIC DNA]</scope>
</reference>
<comment type="caution">
    <text evidence="2">The sequence shown here is derived from an EMBL/GenBank/DDBJ whole genome shotgun (WGS) entry which is preliminary data.</text>
</comment>